<organism evidence="3 4">
    <name type="scientific">Brucella abortus (strain S19)</name>
    <dbReference type="NCBI Taxonomy" id="430066"/>
    <lineage>
        <taxon>Bacteria</taxon>
        <taxon>Pseudomonadati</taxon>
        <taxon>Pseudomonadota</taxon>
        <taxon>Alphaproteobacteria</taxon>
        <taxon>Hyphomicrobiales</taxon>
        <taxon>Brucellaceae</taxon>
        <taxon>Brucella/Ochrobactrum group</taxon>
        <taxon>Brucella</taxon>
    </lineage>
</organism>
<accession>A0A0F6AVW6</accession>
<dbReference type="RefSeq" id="WP_002967134.1">
    <property type="nucleotide sequence ID" value="NC_010740.1"/>
</dbReference>
<dbReference type="SMART" id="SM00869">
    <property type="entry name" value="Autotransporter"/>
    <property type="match status" value="1"/>
</dbReference>
<dbReference type="InterPro" id="IPR005546">
    <property type="entry name" value="Autotransporte_beta"/>
</dbReference>
<dbReference type="Pfam" id="PF18883">
    <property type="entry name" value="AC_1"/>
    <property type="match status" value="1"/>
</dbReference>
<dbReference type="GeneID" id="93016061"/>
<evidence type="ECO:0000313" key="4">
    <source>
        <dbReference type="Proteomes" id="UP000002565"/>
    </source>
</evidence>
<dbReference type="InterPro" id="IPR012332">
    <property type="entry name" value="Autotransporter_pectin_lyase_C"/>
</dbReference>
<dbReference type="PROSITE" id="PS51208">
    <property type="entry name" value="AUTOTRANSPORTER"/>
    <property type="match status" value="1"/>
</dbReference>
<evidence type="ECO:0000313" key="3">
    <source>
        <dbReference type="EMBL" id="ACD74512.1"/>
    </source>
</evidence>
<dbReference type="KEGG" id="bmc:BAbS19_II10320"/>
<evidence type="ECO:0000259" key="2">
    <source>
        <dbReference type="PROSITE" id="PS51208"/>
    </source>
</evidence>
<dbReference type="InterPro" id="IPR051551">
    <property type="entry name" value="Autotransporter_adhesion"/>
</dbReference>
<dbReference type="SUPFAM" id="SSF103515">
    <property type="entry name" value="Autotransporter"/>
    <property type="match status" value="1"/>
</dbReference>
<dbReference type="EMBL" id="CP000888">
    <property type="protein sequence ID" value="ACD74512.1"/>
    <property type="molecule type" value="Genomic_DNA"/>
</dbReference>
<name>A0A0F6AVW6_BRUA1</name>
<dbReference type="InterPro" id="IPR011050">
    <property type="entry name" value="Pectin_lyase_fold/virulence"/>
</dbReference>
<dbReference type="InterPro" id="IPR013425">
    <property type="entry name" value="Autotrns_rpt"/>
</dbReference>
<dbReference type="GO" id="GO:0019867">
    <property type="term" value="C:outer membrane"/>
    <property type="evidence" value="ECO:0007669"/>
    <property type="project" value="InterPro"/>
</dbReference>
<dbReference type="HOGENOM" id="CLU_000353_0_0_5"/>
<dbReference type="NCBIfam" id="TIGR02601">
    <property type="entry name" value="autotrns_rpt"/>
    <property type="match status" value="17"/>
</dbReference>
<dbReference type="Gene3D" id="2.40.128.130">
    <property type="entry name" value="Autotransporter beta-domain"/>
    <property type="match status" value="1"/>
</dbReference>
<dbReference type="NCBIfam" id="TIGR01414">
    <property type="entry name" value="autotrans_barl"/>
    <property type="match status" value="1"/>
</dbReference>
<feature type="domain" description="Autotransporter" evidence="2">
    <location>
        <begin position="3140"/>
        <end position="3422"/>
    </location>
</feature>
<dbReference type="SUPFAM" id="SSF51126">
    <property type="entry name" value="Pectin lyase-like"/>
    <property type="match status" value="8"/>
</dbReference>
<dbReference type="InterPro" id="IPR043990">
    <property type="entry name" value="AC_1"/>
</dbReference>
<dbReference type="CDD" id="cd01344">
    <property type="entry name" value="PL2_Passenger_AT"/>
    <property type="match status" value="1"/>
</dbReference>
<dbReference type="InterPro" id="IPR036709">
    <property type="entry name" value="Autotransporte_beta_dom_sf"/>
</dbReference>
<dbReference type="Proteomes" id="UP000002565">
    <property type="component" value="Chromosome 2"/>
</dbReference>
<dbReference type="SMR" id="A0A0F6AVW6"/>
<protein>
    <submittedName>
        <fullName evidence="3">Outer membrane autotransporter</fullName>
    </submittedName>
</protein>
<keyword evidence="1" id="KW-0732">Signal</keyword>
<sequence>MPNLANQDFTQFKREQQTAPAWFRILRGGRMTKWKGKVASYAPHVAPAIGWAFSRTLQLSLISLVMAGTAAASDRYWDSNGTAVGRGGSGAWNTSNAFWSPSGDGVSGPYSAWNNAAFDTAIFGGTAGTVTLGSPITVGAMTFETTGYILSGNTLTLGTATPTITTSSGTTTINSVLAGTNGLTKAGDGILSLTGANTFSGNIIVTGGTLSVNSSAALGAAANEISLANGAGLNSSGSLAGRSVTLTGGQAAIGGAGVGDAHFTGAGGLRASSSVTLSDDSNDYTGQTSLSSGGTLFFSSIGNLGEVSALGAPVDEAAGTISLVVGSSASASATYTGSGASSNRNWQLSSRFYANSTISNRGSGTLTLTGNIFNNHTNSSLSARNINFDAGTADIELLGTISSNNNGVGVVFGGTAGRAIKVSGDNTFGGAAIIQNITVQVGSLKNTGDPSALGTGTGAAGAISINSGILSYLGAGDSSDRNFTAQNNAILANDGTGALTLSGDVALTGTLTLGGSFAGTNTLAGTVSGTGNLRVDGAGSWILSSANTFTGDVGVNSGTLVVGNMQALGTTPKAATVNGGTLDLGAFDTTLSSLSGTGGNVNLGGATLTVKGSTSTDFAGSMTGSGNLLKQGTSTLTLTGASSFTGDTTINGGAISLNFKNATALTDNILSTSSTLNLAGGTFNVIGMDNAANSQTVDGVNVTAGNNKITTTSGSGGTLTLNLGAINRTGGFIDFGINADTTITTTSATLGGWATVNSTDYAKVDGGVIKALDESDYANKDDAGTWANGDIVSDAGGAANTPYFGTVGTSLQLGGLKYTAAANSTVTIAAGQTLGVNGTIIVANTVGNTNQTINGGSLTGIAGGGVLGVLQTGTGTFTIQSTITDNGGAIGFTKAGAGSVTLTGQNTYSGVTTLSGGILTVTQMANAGMASGIGQSTADPANLMLESGTFRYTGGSVTTDRGFTLVNGGPARVIEVTGSGSNLAFSGLVTSPDDAGFEKKGAGTLTFLNGSNDHIGATTVSGGTLAVSTLADGGQVSSLGKSGSDATNLILAGGALNYLGSTTSSDRSFTLGAGNGSIGVANAGTTLSMSGTAVGTGGLTKLGDGTLILSGTNTYTGNTAVNAGVLRAGSAQAFGPSGLMTVGNGASLELGGYDITVSGLLGAGTVDLGGNTLTSSGSAANSFTGKITGTGGFTRTGGSTQTLSGCNSDYTGKTTIASNGTLSVDCLKNGGQASSIGASSNAPDNLVLNNGTLSYTGNTVTTDRGFTIQGGTGAISVTDAATTLTFSGQVVGTGALQKRGTGTLVLMNSNSYRGGTSVDAGTLRAGSSGAFGGGSMSLSNAAGAILDLDGFDTSVTSLSGGGALGGNVALGGATLTISSGNSNGTSYTGAITGIGNFVKNGNGTQRLTGCASSYSGSTTINGGVLEVSCLADGGSVSSIGMSSADADNLVINGGVLRYTGSGDSTDRQFTLGASGGNSIESEGTGAILFTSNAAVTFAAANTAQTLTLTLAGTNTDDNELGAQLTNNGSGITSLTKTDTGTWFLTNSDSTYTGVTKINGGVLSVDKLANGGLASSIGASSSAASNLIIGNDSTLRYLGTGDTTDRLFTLASGLTYIESSGSGAIVFTDTGQVALADNNQARTIALGGKNTGDNTLAGSIGDAGTGKTTLAKNDDGTWVLTGNNTFTGPTNINKGLLKIGNGGTTGSLTSDIVVTDGGLIFNRSDTLNYGGLISGAGFVTQSGSGTTILTGANSYTGATSVSAGTLLVNGDQSAATGQTSVANGSILGGSGIIGGNVVVTDGALAPGSNGAGTLTINGSLALSAGSILSMQLGQAGVAGGALNDLIEVKGNLTLDGTLDVAETAGGSYGPGIYRLINYTGSLTDNGLDIGMLPNGAGAIQTAVAGQVNLLAGGTNFNFWDGDVGPKFNSAVDGGNGTWQNSSGNNNWTDATGNINASYSDGAFAIFTGTAGTVTIDNSLGQVKAEGMQFAIDSYAVTGDKLELTGPQSTIRVGDGTTAGAAYIATINSVLTGNTQLEKTDAGTLVLTGANSYTGGTAINGGTIRISSGDNLGVASSDISFDGGALNTTANIATDRAIILTGAGTLLTDASTTLSLSGPISGTGALTKSGTGTLLLSGTAAHTGGTTITAGTLQIGNGGTDGSIDGNIVNNGALVFDRAGTLAYTGSISGTGTLTKNGSSTLTMTGTSTYTGETTVSAGTLALQAGGQIKGTASLTVDGGAEVLIDGSGSQFATGAGASVVGTGTVTVRDGGTASFDSLTTSNATGTNSTITVAGSGSQMTQTGIATFGLAGTATVDILDGGTMISSGASVFVGGQLPMDATGQVTISGAGSQWTIANALYARRGSITVDDGGVVTAGSAVIGYADTGINNPETDLVVTGAGSRFETTGELAITNSAANAARGSITIADGGVVKVGGGALAMGPGNAVLNIGAAAGGSPAHAGTLDAGTVTMAVGSNQINFNHDDASTTFSATISGAGSVSQNGPGATLLTGNNSYAGLTTVTAGSLYIDGDQSMATGLTTVNPGGTLGGTGTIGGDVTVASGGAINPGSFGMAPGTLNINGDLTLASGSTQSFSFGQANIPGGPLNDLINVGGDLVLAGTLQVDTSAGGTMDPGIYRVFNYTGTLSQNAWTVNLPSPDFYVQTSVAQQINLVNTAGLALRFWDGADPQNKNNGKIEGGNGIWQAFGSAPDNGNDNWTETGNINAPFQDATFAVFTGEKGTVTVDDSKGAINVSGIQFVTDGYIVNGDAINLVGASGSTIRVGDGTTGGTDTVASIDAEITGASQLIKADMGTLILTGDNSYTGGTKITGGTLQVAKDSALGARTGELILDGGTLNTTADMTIDRSVTVDQAGTLDIDTGTTLKIDGVLSGAGAFVKTGAGRLELAGDDHTYNGDASIASGTLALTGALGGTMNVGIDGRLEATGRVGATTNSGVIALDQEGFGSLTVNGNYTGKDGRLEIATVLGDDTSLTNRLVIDGDTAGTTQVSVTNRGGLGAQTVEGIKIIQVGGASNGMFLLAGDYMFNGEQAVVAGAYGYRLYKGGVSTPADGNWYLRSALLNPETPTNPTDPETPLYQPGVPLYESYAGSLQQLNKLGTLQQRVGNRVWAKHPVPAQSDENGAGPSGNNGIRARIEAAHAEFDPKQSTSRASYDADIWKFQTGIDGMFTETASGKFIGGVYVQYGTVSSSVSSPFGNGSIESSGYGAGATLTWYGESDFYIDGVAQINWFDSDLNSATLGRQLVDGNRAVGYSLSVETGQKIEIGEGWSLTPQAQLAYSAIRFDDFKDAFDTSVSPENDHDLTGRLGLAINRDAEWLDAQGRRVAMHIYGIGNLYYGFAGASKVDVSSVRFVSGNERLRGGIGLGGTYDWADSKYSLYGETRFDTSLQNFGDSNVIAGSVGLRVRW</sequence>
<proteinExistence type="predicted"/>
<dbReference type="InterPro" id="IPR006315">
    <property type="entry name" value="OM_autotransptr_brl_dom"/>
</dbReference>
<reference evidence="3 4" key="1">
    <citation type="journal article" date="2008" name="PLoS ONE">
        <title>Genome sequence of Brucella abortus vaccine strain S19 compared to virulent strains yields candidate virulence genes.</title>
        <authorList>
            <person name="Crasta O.R."/>
            <person name="Folkerts O."/>
            <person name="Fei Z."/>
            <person name="Mane S.P."/>
            <person name="Evans C."/>
            <person name="Martino-Catt S."/>
            <person name="Bricker B."/>
            <person name="Yu G."/>
            <person name="Du L."/>
            <person name="Sobral B.W."/>
        </authorList>
    </citation>
    <scope>NUCLEOTIDE SEQUENCE [LARGE SCALE GENOMIC DNA]</scope>
    <source>
        <strain evidence="3 4">S19</strain>
    </source>
</reference>
<dbReference type="PANTHER" id="PTHR35037">
    <property type="entry name" value="C-TERMINAL REGION OF AIDA-LIKE PROTEIN"/>
    <property type="match status" value="1"/>
</dbReference>
<dbReference type="PANTHER" id="PTHR35037:SF3">
    <property type="entry name" value="C-TERMINAL REGION OF AIDA-LIKE PROTEIN"/>
    <property type="match status" value="1"/>
</dbReference>
<dbReference type="PATRIC" id="fig|359391.4.peg.3412"/>
<dbReference type="Gene3D" id="2.160.20.20">
    <property type="match status" value="2"/>
</dbReference>
<evidence type="ECO:0000256" key="1">
    <source>
        <dbReference type="ARBA" id="ARBA00022729"/>
    </source>
</evidence>
<dbReference type="Pfam" id="PF12951">
    <property type="entry name" value="PATR"/>
    <property type="match status" value="18"/>
</dbReference>
<gene>
    <name evidence="3" type="ordered locus">BAbS19_II10320</name>
</gene>